<dbReference type="OrthoDB" id="1433968at2759"/>
<protein>
    <submittedName>
        <fullName evidence="2">Retrovirus-related Pol polyprotein from transposon TNT 1-94</fullName>
    </submittedName>
</protein>
<accession>A0A5B6VPY5</accession>
<dbReference type="InterPro" id="IPR013103">
    <property type="entry name" value="RVT_2"/>
</dbReference>
<name>A0A5B6VPY5_9ROSI</name>
<dbReference type="AlphaFoldDB" id="A0A5B6VPY5"/>
<organism evidence="2 3">
    <name type="scientific">Gossypium australe</name>
    <dbReference type="NCBI Taxonomy" id="47621"/>
    <lineage>
        <taxon>Eukaryota</taxon>
        <taxon>Viridiplantae</taxon>
        <taxon>Streptophyta</taxon>
        <taxon>Embryophyta</taxon>
        <taxon>Tracheophyta</taxon>
        <taxon>Spermatophyta</taxon>
        <taxon>Magnoliopsida</taxon>
        <taxon>eudicotyledons</taxon>
        <taxon>Gunneridae</taxon>
        <taxon>Pentapetalae</taxon>
        <taxon>rosids</taxon>
        <taxon>malvids</taxon>
        <taxon>Malvales</taxon>
        <taxon>Malvaceae</taxon>
        <taxon>Malvoideae</taxon>
        <taxon>Gossypium</taxon>
    </lineage>
</organism>
<dbReference type="EMBL" id="SMMG02000006">
    <property type="protein sequence ID" value="KAA3471117.1"/>
    <property type="molecule type" value="Genomic_DNA"/>
</dbReference>
<proteinExistence type="predicted"/>
<comment type="caution">
    <text evidence="2">The sequence shown here is derived from an EMBL/GenBank/DDBJ whole genome shotgun (WGS) entry which is preliminary data.</text>
</comment>
<evidence type="ECO:0000259" key="1">
    <source>
        <dbReference type="Pfam" id="PF07727"/>
    </source>
</evidence>
<feature type="domain" description="Reverse transcriptase Ty1/copia-type" evidence="1">
    <location>
        <begin position="11"/>
        <end position="76"/>
    </location>
</feature>
<evidence type="ECO:0000313" key="2">
    <source>
        <dbReference type="EMBL" id="KAA3471117.1"/>
    </source>
</evidence>
<evidence type="ECO:0000313" key="3">
    <source>
        <dbReference type="Proteomes" id="UP000325315"/>
    </source>
</evidence>
<gene>
    <name evidence="2" type="ORF">EPI10_016771</name>
</gene>
<dbReference type="Proteomes" id="UP000325315">
    <property type="component" value="Unassembled WGS sequence"/>
</dbReference>
<reference evidence="3" key="1">
    <citation type="journal article" date="2019" name="Plant Biotechnol. J.">
        <title>Genome sequencing of the Australian wild diploid species Gossypium australe highlights disease resistance and delayed gland morphogenesis.</title>
        <authorList>
            <person name="Cai Y."/>
            <person name="Cai X."/>
            <person name="Wang Q."/>
            <person name="Wang P."/>
            <person name="Zhang Y."/>
            <person name="Cai C."/>
            <person name="Xu Y."/>
            <person name="Wang K."/>
            <person name="Zhou Z."/>
            <person name="Wang C."/>
            <person name="Geng S."/>
            <person name="Li B."/>
            <person name="Dong Q."/>
            <person name="Hou Y."/>
            <person name="Wang H."/>
            <person name="Ai P."/>
            <person name="Liu Z."/>
            <person name="Yi F."/>
            <person name="Sun M."/>
            <person name="An G."/>
            <person name="Cheng J."/>
            <person name="Zhang Y."/>
            <person name="Shi Q."/>
            <person name="Xie Y."/>
            <person name="Shi X."/>
            <person name="Chang Y."/>
            <person name="Huang F."/>
            <person name="Chen Y."/>
            <person name="Hong S."/>
            <person name="Mi L."/>
            <person name="Sun Q."/>
            <person name="Zhang L."/>
            <person name="Zhou B."/>
            <person name="Peng R."/>
            <person name="Zhang X."/>
            <person name="Liu F."/>
        </authorList>
    </citation>
    <scope>NUCLEOTIDE SEQUENCE [LARGE SCALE GENOMIC DNA]</scope>
    <source>
        <strain evidence="3">cv. PA1801</strain>
    </source>
</reference>
<keyword evidence="3" id="KW-1185">Reference proteome</keyword>
<sequence length="77" mass="9054">MELITLNPFHQWKLLLTLAAQRLWEIQQLDVKSAFLNGFLNEEFFVEQLEGFKIARETTKVYNLKKALYGLKQAPRA</sequence>
<dbReference type="Pfam" id="PF07727">
    <property type="entry name" value="RVT_2"/>
    <property type="match status" value="1"/>
</dbReference>